<evidence type="ECO:0008006" key="3">
    <source>
        <dbReference type="Google" id="ProtNLM"/>
    </source>
</evidence>
<dbReference type="Proteomes" id="UP000017668">
    <property type="component" value="Unassembled WGS sequence"/>
</dbReference>
<sequence>MVGMTTLEDVAAASSIIARHIPTKKDRPEGRLKKTALSGGYRRLCKGMKWEAIPQNGPSGADLRQKTSRRTDLRPTWLAALF</sequence>
<accession>A0ABP2RVI7</accession>
<proteinExistence type="predicted"/>
<reference evidence="1 2" key="1">
    <citation type="journal article" date="2013" name="Genome Announc.">
        <title>Genome Sequence of Rhizobium lupini HPC(L) Isolated from Saline Desert Soil, Kutch (Gujarat).</title>
        <authorList>
            <person name="Agarwal L."/>
            <person name="Purohit H.J."/>
        </authorList>
    </citation>
    <scope>NUCLEOTIDE SEQUENCE [LARGE SCALE GENOMIC DNA]</scope>
    <source>
        <strain evidence="2">HPC(L)</strain>
    </source>
</reference>
<name>A0ABP2RVI7_RHILU</name>
<evidence type="ECO:0000313" key="2">
    <source>
        <dbReference type="Proteomes" id="UP000017668"/>
    </source>
</evidence>
<dbReference type="EMBL" id="AMQQ01000006">
    <property type="protein sequence ID" value="EKJ96969.1"/>
    <property type="molecule type" value="Genomic_DNA"/>
</dbReference>
<organism evidence="1 2">
    <name type="scientific">Bradyrhizobium lupini HPC(L)</name>
    <dbReference type="NCBI Taxonomy" id="1229491"/>
    <lineage>
        <taxon>Bacteria</taxon>
        <taxon>Pseudomonadati</taxon>
        <taxon>Pseudomonadota</taxon>
        <taxon>Alphaproteobacteria</taxon>
        <taxon>Hyphomicrobiales</taxon>
        <taxon>Nitrobacteraceae</taxon>
        <taxon>Bradyrhizobium</taxon>
    </lineage>
</organism>
<protein>
    <recommendedName>
        <fullName evidence="3">Transposase</fullName>
    </recommendedName>
</protein>
<keyword evidence="2" id="KW-1185">Reference proteome</keyword>
<gene>
    <name evidence="1" type="ORF">C241_04076</name>
</gene>
<comment type="caution">
    <text evidence="1">The sequence shown here is derived from an EMBL/GenBank/DDBJ whole genome shotgun (WGS) entry which is preliminary data.</text>
</comment>
<evidence type="ECO:0000313" key="1">
    <source>
        <dbReference type="EMBL" id="EKJ96969.1"/>
    </source>
</evidence>